<evidence type="ECO:0000259" key="3">
    <source>
        <dbReference type="Pfam" id="PF13472"/>
    </source>
</evidence>
<keyword evidence="2" id="KW-0812">Transmembrane</keyword>
<evidence type="ECO:0000313" key="5">
    <source>
        <dbReference type="Proteomes" id="UP000223709"/>
    </source>
</evidence>
<accession>A0A291T701</accession>
<keyword evidence="2" id="KW-1133">Transmembrane helix</keyword>
<proteinExistence type="predicted"/>
<protein>
    <submittedName>
        <fullName evidence="4">Lipase</fullName>
    </submittedName>
</protein>
<feature type="region of interest" description="Disordered" evidence="1">
    <location>
        <begin position="1"/>
        <end position="32"/>
    </location>
</feature>
<feature type="compositionally biased region" description="Low complexity" evidence="1">
    <location>
        <begin position="87"/>
        <end position="97"/>
    </location>
</feature>
<feature type="region of interest" description="Disordered" evidence="1">
    <location>
        <begin position="87"/>
        <end position="106"/>
    </location>
</feature>
<sequence length="355" mass="37029">MIEKRKQGKAGKRMGISHEYHSTHGRRRRSKAGTGLRLAGVIAAILLLSLAVTAILENGEKQSEAVQQSPAAGTAANILAPLPMQGDTGASAADSTGGTAGEGSGADDAAAVTLEQFGPARQAAGAYQVKAYDSSVIRQPSCGQVDLSYFSDAALLGDSLTVGFSDYSINLGGALICGYTGVGPDAIVNRSAVKSSVRGSEVAMDVLTAAQPKKLYILLGTNTLTTLGAADRFLAYYGQMLDQLRQALPGCVIYVQSIPPVRPQAAAEKPGLASDVLRSVNEQLAKLAADKGCVYLDLWETFADENGNLKEMLAAPDGVHFSAGNGYGAWVTYLRNHAKYSASNSWTMGSAYSAE</sequence>
<evidence type="ECO:0000313" key="4">
    <source>
        <dbReference type="EMBL" id="ATL88904.1"/>
    </source>
</evidence>
<dbReference type="Gene3D" id="3.40.50.1110">
    <property type="entry name" value="SGNH hydrolase"/>
    <property type="match status" value="1"/>
</dbReference>
<dbReference type="AlphaFoldDB" id="A0A291T701"/>
<keyword evidence="2" id="KW-0472">Membrane</keyword>
<dbReference type="InterPro" id="IPR013830">
    <property type="entry name" value="SGNH_hydro"/>
</dbReference>
<dbReference type="EMBL" id="CP023819">
    <property type="protein sequence ID" value="ATL88904.1"/>
    <property type="molecule type" value="Genomic_DNA"/>
</dbReference>
<feature type="domain" description="SGNH hydrolase-type esterase" evidence="3">
    <location>
        <begin position="155"/>
        <end position="323"/>
    </location>
</feature>
<feature type="transmembrane region" description="Helical" evidence="2">
    <location>
        <begin position="36"/>
        <end position="56"/>
    </location>
</feature>
<feature type="compositionally biased region" description="Basic residues" evidence="1">
    <location>
        <begin position="1"/>
        <end position="12"/>
    </location>
</feature>
<gene>
    <name evidence="4" type="ORF">CRH10_00545</name>
</gene>
<dbReference type="Pfam" id="PF13472">
    <property type="entry name" value="Lipase_GDSL_2"/>
    <property type="match status" value="1"/>
</dbReference>
<dbReference type="InterPro" id="IPR036514">
    <property type="entry name" value="SGNH_hydro_sf"/>
</dbReference>
<organism evidence="4 5">
    <name type="scientific">Faecalibacterium prausnitzii</name>
    <dbReference type="NCBI Taxonomy" id="853"/>
    <lineage>
        <taxon>Bacteria</taxon>
        <taxon>Bacillati</taxon>
        <taxon>Bacillota</taxon>
        <taxon>Clostridia</taxon>
        <taxon>Eubacteriales</taxon>
        <taxon>Oscillospiraceae</taxon>
        <taxon>Faecalibacterium</taxon>
    </lineage>
</organism>
<evidence type="ECO:0000256" key="1">
    <source>
        <dbReference type="SAM" id="MobiDB-lite"/>
    </source>
</evidence>
<reference evidence="4 5" key="1">
    <citation type="submission" date="2017-10" db="EMBL/GenBank/DDBJ databases">
        <title>Complete Genome Sequence of Faecalibacterium prausnitzii isolated from the gut of healthy adult Indian.</title>
        <authorList>
            <person name="Bag S."/>
            <person name="Ghosh T.S."/>
            <person name="Das B."/>
        </authorList>
    </citation>
    <scope>NUCLEOTIDE SEQUENCE [LARGE SCALE GENOMIC DNA]</scope>
    <source>
        <strain evidence="4 5">Indica</strain>
    </source>
</reference>
<name>A0A291T701_9FIRM</name>
<evidence type="ECO:0000256" key="2">
    <source>
        <dbReference type="SAM" id="Phobius"/>
    </source>
</evidence>
<dbReference type="Proteomes" id="UP000223709">
    <property type="component" value="Chromosome"/>
</dbReference>
<dbReference type="SUPFAM" id="SSF52266">
    <property type="entry name" value="SGNH hydrolase"/>
    <property type="match status" value="1"/>
</dbReference>